<evidence type="ECO:0000313" key="2">
    <source>
        <dbReference type="Proteomes" id="UP000015105"/>
    </source>
</evidence>
<reference evidence="1" key="3">
    <citation type="journal article" date="2017" name="Nature">
        <title>Genome sequence of the progenitor of the wheat D genome Aegilops tauschii.</title>
        <authorList>
            <person name="Luo M.C."/>
            <person name="Gu Y.Q."/>
            <person name="Puiu D."/>
            <person name="Wang H."/>
            <person name="Twardziok S.O."/>
            <person name="Deal K.R."/>
            <person name="Huo N."/>
            <person name="Zhu T."/>
            <person name="Wang L."/>
            <person name="Wang Y."/>
            <person name="McGuire P.E."/>
            <person name="Liu S."/>
            <person name="Long H."/>
            <person name="Ramasamy R.K."/>
            <person name="Rodriguez J.C."/>
            <person name="Van S.L."/>
            <person name="Yuan L."/>
            <person name="Wang Z."/>
            <person name="Xia Z."/>
            <person name="Xiao L."/>
            <person name="Anderson O.D."/>
            <person name="Ouyang S."/>
            <person name="Liang Y."/>
            <person name="Zimin A.V."/>
            <person name="Pertea G."/>
            <person name="Qi P."/>
            <person name="Bennetzen J.L."/>
            <person name="Dai X."/>
            <person name="Dawson M.W."/>
            <person name="Muller H.G."/>
            <person name="Kugler K."/>
            <person name="Rivarola-Duarte L."/>
            <person name="Spannagl M."/>
            <person name="Mayer K.F.X."/>
            <person name="Lu F.H."/>
            <person name="Bevan M.W."/>
            <person name="Leroy P."/>
            <person name="Li P."/>
            <person name="You F.M."/>
            <person name="Sun Q."/>
            <person name="Liu Z."/>
            <person name="Lyons E."/>
            <person name="Wicker T."/>
            <person name="Salzberg S.L."/>
            <person name="Devos K.M."/>
            <person name="Dvorak J."/>
        </authorList>
    </citation>
    <scope>NUCLEOTIDE SEQUENCE [LARGE SCALE GENOMIC DNA]</scope>
    <source>
        <strain evidence="1">cv. AL8/78</strain>
    </source>
</reference>
<protein>
    <submittedName>
        <fullName evidence="1">Uncharacterized protein</fullName>
    </submittedName>
</protein>
<sequence length="77" mass="7996">GFTPPVPKRFEVKPGQSNNIAGAALALPFRLGTGVFVLGYGVTLVDANEISPDQYALDFQGSEGERNVEGGAVPSTC</sequence>
<organism evidence="1 2">
    <name type="scientific">Aegilops tauschii subsp. strangulata</name>
    <name type="common">Goatgrass</name>
    <dbReference type="NCBI Taxonomy" id="200361"/>
    <lineage>
        <taxon>Eukaryota</taxon>
        <taxon>Viridiplantae</taxon>
        <taxon>Streptophyta</taxon>
        <taxon>Embryophyta</taxon>
        <taxon>Tracheophyta</taxon>
        <taxon>Spermatophyta</taxon>
        <taxon>Magnoliopsida</taxon>
        <taxon>Liliopsida</taxon>
        <taxon>Poales</taxon>
        <taxon>Poaceae</taxon>
        <taxon>BOP clade</taxon>
        <taxon>Pooideae</taxon>
        <taxon>Triticodae</taxon>
        <taxon>Triticeae</taxon>
        <taxon>Triticinae</taxon>
        <taxon>Aegilops</taxon>
    </lineage>
</organism>
<name>A0A453RRS9_AEGTS</name>
<reference evidence="1" key="5">
    <citation type="journal article" date="2021" name="G3 (Bethesda)">
        <title>Aegilops tauschii genome assembly Aet v5.0 features greater sequence contiguity and improved annotation.</title>
        <authorList>
            <person name="Wang L."/>
            <person name="Zhu T."/>
            <person name="Rodriguez J.C."/>
            <person name="Deal K.R."/>
            <person name="Dubcovsky J."/>
            <person name="McGuire P.E."/>
            <person name="Lux T."/>
            <person name="Spannagl M."/>
            <person name="Mayer K.F.X."/>
            <person name="Baldrich P."/>
            <person name="Meyers B.C."/>
            <person name="Huo N."/>
            <person name="Gu Y.Q."/>
            <person name="Zhou H."/>
            <person name="Devos K.M."/>
            <person name="Bennetzen J.L."/>
            <person name="Unver T."/>
            <person name="Budak H."/>
            <person name="Gulick P.J."/>
            <person name="Galiba G."/>
            <person name="Kalapos B."/>
            <person name="Nelson D.R."/>
            <person name="Li P."/>
            <person name="You F.M."/>
            <person name="Luo M.C."/>
            <person name="Dvorak J."/>
        </authorList>
    </citation>
    <scope>NUCLEOTIDE SEQUENCE [LARGE SCALE GENOMIC DNA]</scope>
    <source>
        <strain evidence="1">cv. AL8/78</strain>
    </source>
</reference>
<reference evidence="1" key="4">
    <citation type="submission" date="2019-03" db="UniProtKB">
        <authorList>
            <consortium name="EnsemblPlants"/>
        </authorList>
    </citation>
    <scope>IDENTIFICATION</scope>
</reference>
<accession>A0A453RRS9</accession>
<dbReference type="Gramene" id="AET7Gv20676000.10">
    <property type="protein sequence ID" value="AET7Gv20676000.10"/>
    <property type="gene ID" value="AET7Gv20676000"/>
</dbReference>
<dbReference type="EnsemblPlants" id="AET7Gv20676000.10">
    <property type="protein sequence ID" value="AET7Gv20676000.10"/>
    <property type="gene ID" value="AET7Gv20676000"/>
</dbReference>
<keyword evidence="2" id="KW-1185">Reference proteome</keyword>
<proteinExistence type="predicted"/>
<dbReference type="AlphaFoldDB" id="A0A453RRS9"/>
<dbReference type="Proteomes" id="UP000015105">
    <property type="component" value="Chromosome 7D"/>
</dbReference>
<evidence type="ECO:0000313" key="1">
    <source>
        <dbReference type="EnsemblPlants" id="AET7Gv20676000.10"/>
    </source>
</evidence>
<reference evidence="2" key="1">
    <citation type="journal article" date="2014" name="Science">
        <title>Ancient hybridizations among the ancestral genomes of bread wheat.</title>
        <authorList>
            <consortium name="International Wheat Genome Sequencing Consortium,"/>
            <person name="Marcussen T."/>
            <person name="Sandve S.R."/>
            <person name="Heier L."/>
            <person name="Spannagl M."/>
            <person name="Pfeifer M."/>
            <person name="Jakobsen K.S."/>
            <person name="Wulff B.B."/>
            <person name="Steuernagel B."/>
            <person name="Mayer K.F."/>
            <person name="Olsen O.A."/>
        </authorList>
    </citation>
    <scope>NUCLEOTIDE SEQUENCE [LARGE SCALE GENOMIC DNA]</scope>
    <source>
        <strain evidence="2">cv. AL8/78</strain>
    </source>
</reference>
<reference evidence="2" key="2">
    <citation type="journal article" date="2017" name="Nat. Plants">
        <title>The Aegilops tauschii genome reveals multiple impacts of transposons.</title>
        <authorList>
            <person name="Zhao G."/>
            <person name="Zou C."/>
            <person name="Li K."/>
            <person name="Wang K."/>
            <person name="Li T."/>
            <person name="Gao L."/>
            <person name="Zhang X."/>
            <person name="Wang H."/>
            <person name="Yang Z."/>
            <person name="Liu X."/>
            <person name="Jiang W."/>
            <person name="Mao L."/>
            <person name="Kong X."/>
            <person name="Jiao Y."/>
            <person name="Jia J."/>
        </authorList>
    </citation>
    <scope>NUCLEOTIDE SEQUENCE [LARGE SCALE GENOMIC DNA]</scope>
    <source>
        <strain evidence="2">cv. AL8/78</strain>
    </source>
</reference>